<keyword evidence="1" id="KW-0378">Hydrolase</keyword>
<gene>
    <name evidence="1" type="primary">ygjK_2</name>
    <name evidence="1" type="ORF">NCTC8179_06210</name>
</gene>
<dbReference type="GO" id="GO:0016787">
    <property type="term" value="F:hydrolase activity"/>
    <property type="evidence" value="ECO:0007669"/>
    <property type="project" value="UniProtKB-KW"/>
</dbReference>
<evidence type="ECO:0000313" key="2">
    <source>
        <dbReference type="Proteomes" id="UP000255543"/>
    </source>
</evidence>
<dbReference type="Proteomes" id="UP000255543">
    <property type="component" value="Unassembled WGS sequence"/>
</dbReference>
<sequence length="46" mass="4877">MLFTVKKGNKEETQSGLNNYARVVEKGQYDSLGNSGTGRCVVGIGA</sequence>
<dbReference type="Gene3D" id="3.30.1390.40">
    <property type="entry name" value="Ribosomal protein L30p/L7e"/>
    <property type="match status" value="1"/>
</dbReference>
<reference evidence="1 2" key="1">
    <citation type="submission" date="2018-06" db="EMBL/GenBank/DDBJ databases">
        <authorList>
            <consortium name="Pathogen Informatics"/>
            <person name="Doyle S."/>
        </authorList>
    </citation>
    <scope>NUCLEOTIDE SEQUENCE [LARGE SCALE GENOMIC DNA]</scope>
    <source>
        <strain evidence="1 2">NCTC8179</strain>
    </source>
</reference>
<evidence type="ECO:0000313" key="1">
    <source>
        <dbReference type="EMBL" id="STL04537.1"/>
    </source>
</evidence>
<protein>
    <submittedName>
        <fullName evidence="1">Glycosyl hydrolase</fullName>
    </submittedName>
</protein>
<dbReference type="EMBL" id="UGEB01000001">
    <property type="protein sequence ID" value="STL04537.1"/>
    <property type="molecule type" value="Genomic_DNA"/>
</dbReference>
<accession>A0A377ACA5</accession>
<name>A0A377ACA5_ECOLX</name>
<organism evidence="1 2">
    <name type="scientific">Escherichia coli</name>
    <dbReference type="NCBI Taxonomy" id="562"/>
    <lineage>
        <taxon>Bacteria</taxon>
        <taxon>Pseudomonadati</taxon>
        <taxon>Pseudomonadota</taxon>
        <taxon>Gammaproteobacteria</taxon>
        <taxon>Enterobacterales</taxon>
        <taxon>Enterobacteriaceae</taxon>
        <taxon>Escherichia</taxon>
    </lineage>
</organism>
<proteinExistence type="predicted"/>
<dbReference type="AlphaFoldDB" id="A0A377ACA5"/>